<dbReference type="GO" id="GO:0060335">
    <property type="term" value="P:positive regulation of type II interferon-mediated signaling pathway"/>
    <property type="evidence" value="ECO:0007669"/>
    <property type="project" value="TreeGrafter"/>
</dbReference>
<dbReference type="InterPro" id="IPR043472">
    <property type="entry name" value="Macro_dom-like"/>
</dbReference>
<dbReference type="InterPro" id="IPR000477">
    <property type="entry name" value="RT_dom"/>
</dbReference>
<keyword evidence="5" id="KW-0539">Nucleus</keyword>
<dbReference type="InterPro" id="IPR043502">
    <property type="entry name" value="DNA/RNA_pol_sf"/>
</dbReference>
<evidence type="ECO:0000256" key="5">
    <source>
        <dbReference type="ARBA" id="ARBA00023242"/>
    </source>
</evidence>
<keyword evidence="3" id="KW-0808">Transferase</keyword>
<dbReference type="GO" id="GO:1990404">
    <property type="term" value="F:NAD+-protein mono-ADP-ribosyltransferase activity"/>
    <property type="evidence" value="ECO:0007669"/>
    <property type="project" value="TreeGrafter"/>
</dbReference>
<dbReference type="Gene3D" id="3.30.70.270">
    <property type="match status" value="1"/>
</dbReference>
<dbReference type="GO" id="GO:0010629">
    <property type="term" value="P:negative regulation of gene expression"/>
    <property type="evidence" value="ECO:0007669"/>
    <property type="project" value="TreeGrafter"/>
</dbReference>
<dbReference type="InterPro" id="IPR043128">
    <property type="entry name" value="Rev_trsase/Diguanyl_cyclase"/>
</dbReference>
<evidence type="ECO:0000259" key="6">
    <source>
        <dbReference type="PROSITE" id="PS51154"/>
    </source>
</evidence>
<dbReference type="GO" id="GO:0044389">
    <property type="term" value="F:ubiquitin-like protein ligase binding"/>
    <property type="evidence" value="ECO:0007669"/>
    <property type="project" value="TreeGrafter"/>
</dbReference>
<dbReference type="GO" id="GO:0070212">
    <property type="term" value="P:protein poly-ADP-ribosylation"/>
    <property type="evidence" value="ECO:0007669"/>
    <property type="project" value="TreeGrafter"/>
</dbReference>
<name>A0A7E6EJI6_9MOLL</name>
<keyword evidence="4" id="KW-0520">NAD</keyword>
<dbReference type="GO" id="GO:0003950">
    <property type="term" value="F:NAD+ poly-ADP-ribosyltransferase activity"/>
    <property type="evidence" value="ECO:0007669"/>
    <property type="project" value="TreeGrafter"/>
</dbReference>
<dbReference type="GO" id="GO:0003714">
    <property type="term" value="F:transcription corepressor activity"/>
    <property type="evidence" value="ECO:0007669"/>
    <property type="project" value="TreeGrafter"/>
</dbReference>
<dbReference type="Gene3D" id="3.40.220.10">
    <property type="entry name" value="Leucine Aminopeptidase, subunit E, domain 1"/>
    <property type="match status" value="3"/>
</dbReference>
<sequence length="1129" mass="126750">MKNRLLDNLRSIYEDDLSIHGRRILSGLRFFEQAERQSEDLQVRIHGNKVIFEGQYSELATCLKNMYKILQSIVKSELCLPLNTGMIINKKPVKEYLDDKLRNKKCIGSWETGDGDSVLLYASDKTHLSLLEEIMKETFFANTLDFVHKIKDTPNYGKWLTFVEKLKEEFPDSHFIGENSLVAVDAVVNDIKSKIDNFKQSLTDEPYISMTHAHFLFLKEFKEQEINDFGAKNKIKNVCLKDNKLHLEGTQEQFKKMEIFIENLIKDIRSQEENFEMFRFQEFLESEEGNTFLCEMQKKSESIISLNSNLESETEEIVKVNYKNCEIVLREGDITTLDTDAIVNAANGRLEHMGGVAAAIVQKGGFGIQAESNRIMKERKSELTPGEVVSTKAGKLKCKAIIHAVGPIWNDGQTEEIFHLSRAVRNCLAGLEEKSYTSIAIPALSTGTFGIPIEEGTECIVTTIKNYLDAYSNSKIKHICLIDVQKEVIRAFKLHLEMVFGISKSRGTTSFNASLLGPQQKAAPMTPRTNVASGENAGIKIQLMIGSISNASVDVIINSTNKSLQLNIGAISKSILNAAGPEIQVECNQKYPQGISTSELAITKGYNLKCKKVFHLVLPPWDENSSDSILANLTQIITICLKNTERMGVKSIAFPILGAGTLKYPIENLPRTMYEAVKNYSNLNPSQIKDVYFTVYPQDREIAKKFKEYFQQMSADGSDVSSGTSLSNPSPLHPQQKAASVIPRTNVALTKNPGIKINLMIDSISNASVDVIINSTNKHLQLNDGSISKFILNAAGPQIQVECNQKYPKGISTSEIAITKGYNLKCEKVFHLVLPPWGVNSSHLILANLTQIITTCLETAERMGAKSLAFPILGAGTLKYPIENLPRTMSEAVKNYSNQNSSQIKDVYFMVYPQDTEIVKKFDEYFQGNTTGSSAASSDDEDEEIEDNVFAGQKDVGVTLKFLAKYQNLDNAIETVKKEYNSLLTTEKIPFDVDLTEPRVKNDKCSKYLKINVHRGLYGHTWLDFGLKATPAIFQQIMDAMLYDCEFTVPYLDKILIKSNSCEQHIEHIKAVFKKIKEYRFNLSEVKCKFLLPQIMYLGQMIDKNGRWPDPSRADAIKNVPVPTNIPTL</sequence>
<dbReference type="PROSITE" id="PS51154">
    <property type="entry name" value="MACRO"/>
    <property type="match status" value="3"/>
</dbReference>
<evidence type="ECO:0000313" key="7">
    <source>
        <dbReference type="Proteomes" id="UP000515154"/>
    </source>
</evidence>
<evidence type="ECO:0000313" key="8">
    <source>
        <dbReference type="RefSeq" id="XP_036355493.1"/>
    </source>
</evidence>
<dbReference type="CDD" id="cd02907">
    <property type="entry name" value="Macro_Af1521_BAL-like"/>
    <property type="match status" value="1"/>
</dbReference>
<evidence type="ECO:0000256" key="1">
    <source>
        <dbReference type="ARBA" id="ARBA00004123"/>
    </source>
</evidence>
<feature type="domain" description="Macro" evidence="6">
    <location>
        <begin position="528"/>
        <end position="714"/>
    </location>
</feature>
<keyword evidence="2" id="KW-0328">Glycosyltransferase</keyword>
<evidence type="ECO:0000256" key="4">
    <source>
        <dbReference type="ARBA" id="ARBA00023027"/>
    </source>
</evidence>
<dbReference type="PANTHER" id="PTHR14453">
    <property type="entry name" value="PARP/ZINC FINGER CCCH TYPE DOMAIN CONTAINING PROTEIN"/>
    <property type="match status" value="1"/>
</dbReference>
<dbReference type="PANTHER" id="PTHR14453:SF70">
    <property type="entry name" value="PROTEIN MONO-ADP-RIBOSYLTRANSFERASE PARP9"/>
    <property type="match status" value="1"/>
</dbReference>
<dbReference type="Pfam" id="PF01661">
    <property type="entry name" value="Macro"/>
    <property type="match status" value="3"/>
</dbReference>
<proteinExistence type="predicted"/>
<reference evidence="8" key="1">
    <citation type="submission" date="2025-08" db="UniProtKB">
        <authorList>
            <consortium name="RefSeq"/>
        </authorList>
    </citation>
    <scope>IDENTIFICATION</scope>
</reference>
<dbReference type="Gene3D" id="3.10.10.10">
    <property type="entry name" value="HIV Type 1 Reverse Transcriptase, subunit A, domain 1"/>
    <property type="match status" value="1"/>
</dbReference>
<comment type="subcellular location">
    <subcellularLocation>
        <location evidence="1">Nucleus</location>
    </subcellularLocation>
</comment>
<dbReference type="SUPFAM" id="SSF56672">
    <property type="entry name" value="DNA/RNA polymerases"/>
    <property type="match status" value="1"/>
</dbReference>
<dbReference type="SUPFAM" id="SSF52949">
    <property type="entry name" value="Macro domain-like"/>
    <property type="match status" value="3"/>
</dbReference>
<keyword evidence="7" id="KW-1185">Reference proteome</keyword>
<dbReference type="GO" id="GO:0005634">
    <property type="term" value="C:nucleus"/>
    <property type="evidence" value="ECO:0007669"/>
    <property type="project" value="UniProtKB-SubCell"/>
</dbReference>
<evidence type="ECO:0000256" key="3">
    <source>
        <dbReference type="ARBA" id="ARBA00022679"/>
    </source>
</evidence>
<dbReference type="AlphaFoldDB" id="A0A7E6EJI6"/>
<gene>
    <name evidence="8" type="primary">LOC115230296</name>
</gene>
<dbReference type="KEGG" id="osn:115230296"/>
<accession>A0A7E6EJI6</accession>
<protein>
    <submittedName>
        <fullName evidence="8">Protein mono-ADP-ribosyltransferase PARP14-like</fullName>
    </submittedName>
</protein>
<dbReference type="SMART" id="SM00506">
    <property type="entry name" value="A1pp"/>
    <property type="match status" value="3"/>
</dbReference>
<dbReference type="Pfam" id="PF00078">
    <property type="entry name" value="RVT_1"/>
    <property type="match status" value="1"/>
</dbReference>
<dbReference type="InterPro" id="IPR002589">
    <property type="entry name" value="Macro_dom"/>
</dbReference>
<dbReference type="Proteomes" id="UP000515154">
    <property type="component" value="Unplaced"/>
</dbReference>
<evidence type="ECO:0000256" key="2">
    <source>
        <dbReference type="ARBA" id="ARBA00022676"/>
    </source>
</evidence>
<dbReference type="RefSeq" id="XP_036355493.1">
    <property type="nucleotide sequence ID" value="XM_036499600.1"/>
</dbReference>
<organism evidence="7 8">
    <name type="scientific">Octopus sinensis</name>
    <name type="common">East Asian common octopus</name>
    <dbReference type="NCBI Taxonomy" id="2607531"/>
    <lineage>
        <taxon>Eukaryota</taxon>
        <taxon>Metazoa</taxon>
        <taxon>Spiralia</taxon>
        <taxon>Lophotrochozoa</taxon>
        <taxon>Mollusca</taxon>
        <taxon>Cephalopoda</taxon>
        <taxon>Coleoidea</taxon>
        <taxon>Octopodiformes</taxon>
        <taxon>Octopoda</taxon>
        <taxon>Incirrata</taxon>
        <taxon>Octopodidae</taxon>
        <taxon>Octopus</taxon>
    </lineage>
</organism>
<feature type="domain" description="Macro" evidence="6">
    <location>
        <begin position="744"/>
        <end position="930"/>
    </location>
</feature>
<feature type="domain" description="Macro" evidence="6">
    <location>
        <begin position="314"/>
        <end position="500"/>
    </location>
</feature>
<dbReference type="InterPro" id="IPR052056">
    <property type="entry name" value="Mono-ARTD/PARP"/>
</dbReference>
<dbReference type="GO" id="GO:0005737">
    <property type="term" value="C:cytoplasm"/>
    <property type="evidence" value="ECO:0007669"/>
    <property type="project" value="TreeGrafter"/>
</dbReference>